<evidence type="ECO:0000313" key="2">
    <source>
        <dbReference type="EMBL" id="RJP65038.1"/>
    </source>
</evidence>
<sequence>MGRKLWNMNDREGLRRGKRGKGQTGKGERQTADFIRNPCASCGSLFALRPVLTKVNMHVNIAL</sequence>
<gene>
    <name evidence="2" type="ORF">C4532_18445</name>
</gene>
<dbReference type="Proteomes" id="UP000285961">
    <property type="component" value="Unassembled WGS sequence"/>
</dbReference>
<dbReference type="EMBL" id="QZKI01000131">
    <property type="protein sequence ID" value="RJP65038.1"/>
    <property type="molecule type" value="Genomic_DNA"/>
</dbReference>
<comment type="caution">
    <text evidence="2">The sequence shown here is derived from an EMBL/GenBank/DDBJ whole genome shotgun (WGS) entry which is preliminary data.</text>
</comment>
<dbReference type="AlphaFoldDB" id="A0A419EQ33"/>
<name>A0A419EQ33_9BACT</name>
<proteinExistence type="predicted"/>
<organism evidence="2 3">
    <name type="scientific">Candidatus Abyssobacteria bacterium SURF_17</name>
    <dbReference type="NCBI Taxonomy" id="2093361"/>
    <lineage>
        <taxon>Bacteria</taxon>
        <taxon>Pseudomonadati</taxon>
        <taxon>Candidatus Hydrogenedentota</taxon>
        <taxon>Candidatus Abyssobacteria</taxon>
    </lineage>
</organism>
<evidence type="ECO:0000256" key="1">
    <source>
        <dbReference type="SAM" id="MobiDB-lite"/>
    </source>
</evidence>
<feature type="region of interest" description="Disordered" evidence="1">
    <location>
        <begin position="1"/>
        <end position="32"/>
    </location>
</feature>
<reference evidence="2 3" key="1">
    <citation type="journal article" date="2017" name="ISME J.">
        <title>Energy and carbon metabolisms in a deep terrestrial subsurface fluid microbial community.</title>
        <authorList>
            <person name="Momper L."/>
            <person name="Jungbluth S.P."/>
            <person name="Lee M.D."/>
            <person name="Amend J.P."/>
        </authorList>
    </citation>
    <scope>NUCLEOTIDE SEQUENCE [LARGE SCALE GENOMIC DNA]</scope>
    <source>
        <strain evidence="2">SURF_17</strain>
    </source>
</reference>
<evidence type="ECO:0000313" key="3">
    <source>
        <dbReference type="Proteomes" id="UP000285961"/>
    </source>
</evidence>
<accession>A0A419EQ33</accession>
<protein>
    <submittedName>
        <fullName evidence="2">Uncharacterized protein</fullName>
    </submittedName>
</protein>